<evidence type="ECO:0000256" key="1">
    <source>
        <dbReference type="ARBA" id="ARBA00023002"/>
    </source>
</evidence>
<dbReference type="EMBL" id="JACYFG010000035">
    <property type="protein sequence ID" value="MBD5780225.1"/>
    <property type="molecule type" value="Genomic_DNA"/>
</dbReference>
<dbReference type="InterPro" id="IPR011576">
    <property type="entry name" value="Pyridox_Oxase_N"/>
</dbReference>
<sequence>MSAETVEELEWAKEELAKLRRTVRSCQLATVSVRGKPLSSYAPVYVDADGDFFVYVSAMAKHYVHLKKSGRASVSLIEDESLAEELFARKRVTAECVATLVPRDSEEWIQGMEGLERRHGETVGFLRGLLDFDLFRLSPTEGRLVLGFGKAYRVFGHGLSEVAYLGGGGHKSSK</sequence>
<dbReference type="Pfam" id="PF01243">
    <property type="entry name" value="PNPOx_N"/>
    <property type="match status" value="1"/>
</dbReference>
<dbReference type="PIRSF" id="PIRSF004633">
    <property type="entry name" value="UCP_PLP_oxd"/>
    <property type="match status" value="1"/>
</dbReference>
<protein>
    <submittedName>
        <fullName evidence="3">Pyridoxamine 5'-phosphate oxidase family protein</fullName>
    </submittedName>
</protein>
<dbReference type="GO" id="GO:0016627">
    <property type="term" value="F:oxidoreductase activity, acting on the CH-CH group of donors"/>
    <property type="evidence" value="ECO:0007669"/>
    <property type="project" value="TreeGrafter"/>
</dbReference>
<keyword evidence="1" id="KW-0560">Oxidoreductase</keyword>
<dbReference type="PANTHER" id="PTHR35176">
    <property type="entry name" value="HEME OXYGENASE HI_0854-RELATED"/>
    <property type="match status" value="1"/>
</dbReference>
<name>A0A927II80_9BACT</name>
<dbReference type="RefSeq" id="WP_191617336.1">
    <property type="nucleotide sequence ID" value="NZ_JACYFG010000035.1"/>
</dbReference>
<gene>
    <name evidence="3" type="ORF">IEN85_12045</name>
</gene>
<proteinExistence type="predicted"/>
<accession>A0A927II80</accession>
<dbReference type="SUPFAM" id="SSF50475">
    <property type="entry name" value="FMN-binding split barrel"/>
    <property type="match status" value="1"/>
</dbReference>
<dbReference type="AlphaFoldDB" id="A0A927II80"/>
<dbReference type="Proteomes" id="UP000622317">
    <property type="component" value="Unassembled WGS sequence"/>
</dbReference>
<dbReference type="InterPro" id="IPR052019">
    <property type="entry name" value="F420H2_bilvrd_red/Heme_oxyg"/>
</dbReference>
<dbReference type="InterPro" id="IPR012349">
    <property type="entry name" value="Split_barrel_FMN-bd"/>
</dbReference>
<organism evidence="3 4">
    <name type="scientific">Pelagicoccus enzymogenes</name>
    <dbReference type="NCBI Taxonomy" id="2773457"/>
    <lineage>
        <taxon>Bacteria</taxon>
        <taxon>Pseudomonadati</taxon>
        <taxon>Verrucomicrobiota</taxon>
        <taxon>Opitutia</taxon>
        <taxon>Puniceicoccales</taxon>
        <taxon>Pelagicoccaceae</taxon>
        <taxon>Pelagicoccus</taxon>
    </lineage>
</organism>
<dbReference type="Gene3D" id="2.30.110.10">
    <property type="entry name" value="Electron Transport, Fmn-binding Protein, Chain A"/>
    <property type="match status" value="1"/>
</dbReference>
<evidence type="ECO:0000313" key="3">
    <source>
        <dbReference type="EMBL" id="MBD5780225.1"/>
    </source>
</evidence>
<feature type="domain" description="Pyridoxamine 5'-phosphate oxidase N-terminal" evidence="2">
    <location>
        <begin position="13"/>
        <end position="145"/>
    </location>
</feature>
<evidence type="ECO:0000313" key="4">
    <source>
        <dbReference type="Proteomes" id="UP000622317"/>
    </source>
</evidence>
<evidence type="ECO:0000259" key="2">
    <source>
        <dbReference type="Pfam" id="PF01243"/>
    </source>
</evidence>
<reference evidence="3" key="1">
    <citation type="submission" date="2020-09" db="EMBL/GenBank/DDBJ databases">
        <title>Pelagicoccus enzymogenes sp. nov. with an EPS production, isolated from marine sediment.</title>
        <authorList>
            <person name="Feng X."/>
        </authorList>
    </citation>
    <scope>NUCLEOTIDE SEQUENCE</scope>
    <source>
        <strain evidence="3">NFK12</strain>
    </source>
</reference>
<keyword evidence="4" id="KW-1185">Reference proteome</keyword>
<comment type="caution">
    <text evidence="3">The sequence shown here is derived from an EMBL/GenBank/DDBJ whole genome shotgun (WGS) entry which is preliminary data.</text>
</comment>
<dbReference type="GO" id="GO:0070967">
    <property type="term" value="F:coenzyme F420 binding"/>
    <property type="evidence" value="ECO:0007669"/>
    <property type="project" value="TreeGrafter"/>
</dbReference>
<dbReference type="PANTHER" id="PTHR35176:SF6">
    <property type="entry name" value="HEME OXYGENASE HI_0854-RELATED"/>
    <property type="match status" value="1"/>
</dbReference>
<dbReference type="InterPro" id="IPR014419">
    <property type="entry name" value="HutZ"/>
</dbReference>
<dbReference type="GO" id="GO:0005829">
    <property type="term" value="C:cytosol"/>
    <property type="evidence" value="ECO:0007669"/>
    <property type="project" value="TreeGrafter"/>
</dbReference>